<feature type="compositionally biased region" description="Polar residues" evidence="1">
    <location>
        <begin position="643"/>
        <end position="665"/>
    </location>
</feature>
<sequence>MEAAHLSVQRFLKTITEEEEREVQQQGEVEEQNDEEFYEEIEAPKFVDFTASDDPFRPDDCYWFCLRVGCDRKHEEELDPEEISKNFVLRVMAARSPNIRLRRALNGRNKSMKCPLSAPAKSSRSRLPRLAMVSSMSQKMLDTKEKVGTHPKVNLSSTPMVKGKQVASKYMTTPRNKRNVSNQASFRSVQNPRPTKATVLKSCLVAKTLVFHSPKKAIPTETAVELHTPLTKLCEGMKRLEITSQRKRLLGYTGKPAKGSKCTQNSVAIESSRKQRTIQDGKSMPLCHQNCKGKEAKSLKKVKSNKQIPTEQFEKNSEDASRKERIDTESKDGSALDTPVRKEIAQGEALRMGKTSEVVESGDSKECMSKHSSNTVINSAGNETNYLSNLDTKVVLSDESVSCHEIAAERNKHLKTGVSVKEVSVAEVQLPSGRNSNSSIGNVGDICSLVDPEGVNFPTSHALVEEGIEDKDIINKEDRTKKGSKNEIMIGDDKENGQAPDMNGHHFGKFIQVVREVKDGLSTATPAAPDVKIKKPKSTHPKPFRLRTDERGILKEANMERKLHHPQIQAAAVSGFRGGNSQRRRGNDTKENEKLSAQSNGSNNNFECNVKESSEEVQKAAAKLSRTARLQTIREQACKTPQRRFNSVQKNPNHTSFSQKDINNNENKKPEDCTRKLKSPSLSQLVRPEGLILDICFIMIASSRKQMNSLKPQGNGLCVIKETSKAKLAGKPCQSGMVSSTKSATSAAFKTSSSRCPTFHTVSVSKNQGCAKKIK</sequence>
<feature type="compositionally biased region" description="Basic and acidic residues" evidence="1">
    <location>
        <begin position="585"/>
        <end position="594"/>
    </location>
</feature>
<dbReference type="PANTHER" id="PTHR37241">
    <property type="entry name" value="NEUROFILAMENT HEAVY PROTEIN"/>
    <property type="match status" value="1"/>
</dbReference>
<gene>
    <name evidence="2" type="ORF">DCAR_0624256</name>
</gene>
<proteinExistence type="predicted"/>
<feature type="compositionally biased region" description="Polar residues" evidence="1">
    <location>
        <begin position="595"/>
        <end position="606"/>
    </location>
</feature>
<dbReference type="Proteomes" id="UP000077755">
    <property type="component" value="Chromosome 6"/>
</dbReference>
<keyword evidence="3" id="KW-1185">Reference proteome</keyword>
<reference evidence="2" key="2">
    <citation type="submission" date="2022-03" db="EMBL/GenBank/DDBJ databases">
        <title>Draft title - Genomic analysis of global carrot germplasm unveils the trajectory of domestication and the origin of high carotenoid orange carrot.</title>
        <authorList>
            <person name="Iorizzo M."/>
            <person name="Ellison S."/>
            <person name="Senalik D."/>
            <person name="Macko-Podgorni A."/>
            <person name="Grzebelus D."/>
            <person name="Bostan H."/>
            <person name="Rolling W."/>
            <person name="Curaba J."/>
            <person name="Simon P."/>
        </authorList>
    </citation>
    <scope>NUCLEOTIDE SEQUENCE</scope>
    <source>
        <tissue evidence="2">Leaf</tissue>
    </source>
</reference>
<feature type="region of interest" description="Disordered" evidence="1">
    <location>
        <begin position="636"/>
        <end position="679"/>
    </location>
</feature>
<dbReference type="EMBL" id="CP093348">
    <property type="protein sequence ID" value="WOH04844.1"/>
    <property type="molecule type" value="Genomic_DNA"/>
</dbReference>
<dbReference type="AlphaFoldDB" id="A0AAF0XD81"/>
<feature type="compositionally biased region" description="Basic and acidic residues" evidence="1">
    <location>
        <begin position="666"/>
        <end position="675"/>
    </location>
</feature>
<organism evidence="2 3">
    <name type="scientific">Daucus carota subsp. sativus</name>
    <name type="common">Carrot</name>
    <dbReference type="NCBI Taxonomy" id="79200"/>
    <lineage>
        <taxon>Eukaryota</taxon>
        <taxon>Viridiplantae</taxon>
        <taxon>Streptophyta</taxon>
        <taxon>Embryophyta</taxon>
        <taxon>Tracheophyta</taxon>
        <taxon>Spermatophyta</taxon>
        <taxon>Magnoliopsida</taxon>
        <taxon>eudicotyledons</taxon>
        <taxon>Gunneridae</taxon>
        <taxon>Pentapetalae</taxon>
        <taxon>asterids</taxon>
        <taxon>campanulids</taxon>
        <taxon>Apiales</taxon>
        <taxon>Apiaceae</taxon>
        <taxon>Apioideae</taxon>
        <taxon>Scandiceae</taxon>
        <taxon>Daucinae</taxon>
        <taxon>Daucus</taxon>
        <taxon>Daucus sect. Daucus</taxon>
    </lineage>
</organism>
<dbReference type="PANTHER" id="PTHR37241:SF1">
    <property type="entry name" value="NEUROFILAMENT HEAVY PROTEIN"/>
    <property type="match status" value="1"/>
</dbReference>
<protein>
    <submittedName>
        <fullName evidence="2">Uncharacterized protein</fullName>
    </submittedName>
</protein>
<name>A0AAF0XD81_DAUCS</name>
<accession>A0AAF0XD81</accession>
<feature type="region of interest" description="Disordered" evidence="1">
    <location>
        <begin position="569"/>
        <end position="606"/>
    </location>
</feature>
<evidence type="ECO:0000313" key="2">
    <source>
        <dbReference type="EMBL" id="WOH04844.1"/>
    </source>
</evidence>
<feature type="compositionally biased region" description="Basic and acidic residues" evidence="1">
    <location>
        <begin position="312"/>
        <end position="345"/>
    </location>
</feature>
<evidence type="ECO:0000256" key="1">
    <source>
        <dbReference type="SAM" id="MobiDB-lite"/>
    </source>
</evidence>
<reference evidence="2" key="1">
    <citation type="journal article" date="2016" name="Nat. Genet.">
        <title>A high-quality carrot genome assembly provides new insights into carotenoid accumulation and asterid genome evolution.</title>
        <authorList>
            <person name="Iorizzo M."/>
            <person name="Ellison S."/>
            <person name="Senalik D."/>
            <person name="Zeng P."/>
            <person name="Satapoomin P."/>
            <person name="Huang J."/>
            <person name="Bowman M."/>
            <person name="Iovene M."/>
            <person name="Sanseverino W."/>
            <person name="Cavagnaro P."/>
            <person name="Yildiz M."/>
            <person name="Macko-Podgorni A."/>
            <person name="Moranska E."/>
            <person name="Grzebelus E."/>
            <person name="Grzebelus D."/>
            <person name="Ashrafi H."/>
            <person name="Zheng Z."/>
            <person name="Cheng S."/>
            <person name="Spooner D."/>
            <person name="Van Deynze A."/>
            <person name="Simon P."/>
        </authorList>
    </citation>
    <scope>NUCLEOTIDE SEQUENCE</scope>
    <source>
        <tissue evidence="2">Leaf</tissue>
    </source>
</reference>
<evidence type="ECO:0000313" key="3">
    <source>
        <dbReference type="Proteomes" id="UP000077755"/>
    </source>
</evidence>
<feature type="region of interest" description="Disordered" evidence="1">
    <location>
        <begin position="252"/>
        <end position="376"/>
    </location>
</feature>